<evidence type="ECO:0000256" key="1">
    <source>
        <dbReference type="SAM" id="MobiDB-lite"/>
    </source>
</evidence>
<accession>A0AAF0XFG3</accession>
<dbReference type="KEGG" id="dcr:108225507"/>
<proteinExistence type="predicted"/>
<dbReference type="Proteomes" id="UP000077755">
    <property type="component" value="Chromosome 6"/>
</dbReference>
<name>A0AAF0XFG3_DAUCS</name>
<sequence length="269" mass="30084">MHRCFNPSTKMFAVAPILDDDDVELVFELAVSSGVKNSVVELYLERVFRDDWVGEMGGDVPSGALDSSTVRRAPLERVVVMSRDVEKRGEFVEVSEDGDESGGLPKKTPCEQRVGNQGKNITRGGNKGEDSCNPVCRGVEGSIRAASNKEPVFTTMGDVLHVMDLKKGMVFASREELVEIVNHVHCRDFQQVKAVRKNSCRLTVHCKRRADGCIWSLRATKRKRHGFFEIMKIWGTHTCVNPNIAENHTNFMICPDVEEVPNSQVFVEC</sequence>
<evidence type="ECO:0000313" key="3">
    <source>
        <dbReference type="Proteomes" id="UP000077755"/>
    </source>
</evidence>
<gene>
    <name evidence="2" type="ORF">DCAR_0625467</name>
</gene>
<evidence type="ECO:0000313" key="2">
    <source>
        <dbReference type="EMBL" id="WOH06044.1"/>
    </source>
</evidence>
<feature type="region of interest" description="Disordered" evidence="1">
    <location>
        <begin position="93"/>
        <end position="130"/>
    </location>
</feature>
<dbReference type="AlphaFoldDB" id="A0AAF0XFG3"/>
<protein>
    <recommendedName>
        <fullName evidence="4">Transposase MuDR plant domain-containing protein</fullName>
    </recommendedName>
</protein>
<keyword evidence="3" id="KW-1185">Reference proteome</keyword>
<reference evidence="2" key="2">
    <citation type="submission" date="2022-03" db="EMBL/GenBank/DDBJ databases">
        <title>Draft title - Genomic analysis of global carrot germplasm unveils the trajectory of domestication and the origin of high carotenoid orange carrot.</title>
        <authorList>
            <person name="Iorizzo M."/>
            <person name="Ellison S."/>
            <person name="Senalik D."/>
            <person name="Macko-Podgorni A."/>
            <person name="Grzebelus D."/>
            <person name="Bostan H."/>
            <person name="Rolling W."/>
            <person name="Curaba J."/>
            <person name="Simon P."/>
        </authorList>
    </citation>
    <scope>NUCLEOTIDE SEQUENCE</scope>
    <source>
        <tissue evidence="2">Leaf</tissue>
    </source>
</reference>
<dbReference type="EMBL" id="CP093348">
    <property type="protein sequence ID" value="WOH06044.1"/>
    <property type="molecule type" value="Genomic_DNA"/>
</dbReference>
<reference evidence="2" key="1">
    <citation type="journal article" date="2016" name="Nat. Genet.">
        <title>A high-quality carrot genome assembly provides new insights into carotenoid accumulation and asterid genome evolution.</title>
        <authorList>
            <person name="Iorizzo M."/>
            <person name="Ellison S."/>
            <person name="Senalik D."/>
            <person name="Zeng P."/>
            <person name="Satapoomin P."/>
            <person name="Huang J."/>
            <person name="Bowman M."/>
            <person name="Iovene M."/>
            <person name="Sanseverino W."/>
            <person name="Cavagnaro P."/>
            <person name="Yildiz M."/>
            <person name="Macko-Podgorni A."/>
            <person name="Moranska E."/>
            <person name="Grzebelus E."/>
            <person name="Grzebelus D."/>
            <person name="Ashrafi H."/>
            <person name="Zheng Z."/>
            <person name="Cheng S."/>
            <person name="Spooner D."/>
            <person name="Van Deynze A."/>
            <person name="Simon P."/>
        </authorList>
    </citation>
    <scope>NUCLEOTIDE SEQUENCE</scope>
    <source>
        <tissue evidence="2">Leaf</tissue>
    </source>
</reference>
<evidence type="ECO:0008006" key="4">
    <source>
        <dbReference type="Google" id="ProtNLM"/>
    </source>
</evidence>
<organism evidence="2 3">
    <name type="scientific">Daucus carota subsp. sativus</name>
    <name type="common">Carrot</name>
    <dbReference type="NCBI Taxonomy" id="79200"/>
    <lineage>
        <taxon>Eukaryota</taxon>
        <taxon>Viridiplantae</taxon>
        <taxon>Streptophyta</taxon>
        <taxon>Embryophyta</taxon>
        <taxon>Tracheophyta</taxon>
        <taxon>Spermatophyta</taxon>
        <taxon>Magnoliopsida</taxon>
        <taxon>eudicotyledons</taxon>
        <taxon>Gunneridae</taxon>
        <taxon>Pentapetalae</taxon>
        <taxon>asterids</taxon>
        <taxon>campanulids</taxon>
        <taxon>Apiales</taxon>
        <taxon>Apiaceae</taxon>
        <taxon>Apioideae</taxon>
        <taxon>Scandiceae</taxon>
        <taxon>Daucinae</taxon>
        <taxon>Daucus</taxon>
        <taxon>Daucus sect. Daucus</taxon>
    </lineage>
</organism>